<sequence>MQISRFQDSLKQWWLAVDSKHTVTGGRLISPASSEQALQGTQNQVVGSPLRCPPSQAHGRREPPPPPAER</sequence>
<name>Q69KZ6_ORYSJ</name>
<reference evidence="2" key="1">
    <citation type="submission" date="2002-09" db="EMBL/GenBank/DDBJ databases">
        <title>Oryza sativa nipponbare(GA3) genomic DNA, chromosome 9, BAC clone:OSJNBa0016E03.</title>
        <authorList>
            <person name="Sasaki T."/>
            <person name="Matsumoto T."/>
            <person name="Katayose Y."/>
        </authorList>
    </citation>
    <scope>NUCLEOTIDE SEQUENCE</scope>
</reference>
<reference evidence="4" key="3">
    <citation type="journal article" date="2005" name="Nature">
        <title>The map-based sequence of the rice genome.</title>
        <authorList>
            <consortium name="International rice genome sequencing project (IRGSP)"/>
            <person name="Matsumoto T."/>
            <person name="Wu J."/>
            <person name="Kanamori H."/>
            <person name="Katayose Y."/>
            <person name="Fujisawa M."/>
            <person name="Namiki N."/>
            <person name="Mizuno H."/>
            <person name="Yamamoto K."/>
            <person name="Antonio B.A."/>
            <person name="Baba T."/>
            <person name="Sakata K."/>
            <person name="Nagamura Y."/>
            <person name="Aoki H."/>
            <person name="Arikawa K."/>
            <person name="Arita K."/>
            <person name="Bito T."/>
            <person name="Chiden Y."/>
            <person name="Fujitsuka N."/>
            <person name="Fukunaka R."/>
            <person name="Hamada M."/>
            <person name="Harada C."/>
            <person name="Hayashi A."/>
            <person name="Hijishita S."/>
            <person name="Honda M."/>
            <person name="Hosokawa S."/>
            <person name="Ichikawa Y."/>
            <person name="Idonuma A."/>
            <person name="Iijima M."/>
            <person name="Ikeda M."/>
            <person name="Ikeno M."/>
            <person name="Ito K."/>
            <person name="Ito S."/>
            <person name="Ito T."/>
            <person name="Ito Y."/>
            <person name="Ito Y."/>
            <person name="Iwabuchi A."/>
            <person name="Kamiya K."/>
            <person name="Karasawa W."/>
            <person name="Kurita K."/>
            <person name="Katagiri S."/>
            <person name="Kikuta A."/>
            <person name="Kobayashi H."/>
            <person name="Kobayashi N."/>
            <person name="Machita K."/>
            <person name="Maehara T."/>
            <person name="Masukawa M."/>
            <person name="Mizubayashi T."/>
            <person name="Mukai Y."/>
            <person name="Nagasaki H."/>
            <person name="Nagata Y."/>
            <person name="Naito S."/>
            <person name="Nakashima M."/>
            <person name="Nakama Y."/>
            <person name="Nakamichi Y."/>
            <person name="Nakamura M."/>
            <person name="Meguro A."/>
            <person name="Negishi M."/>
            <person name="Ohta I."/>
            <person name="Ohta T."/>
            <person name="Okamoto M."/>
            <person name="Ono N."/>
            <person name="Saji S."/>
            <person name="Sakaguchi M."/>
            <person name="Sakai K."/>
            <person name="Shibata M."/>
            <person name="Shimokawa T."/>
            <person name="Song J."/>
            <person name="Takazaki Y."/>
            <person name="Terasawa K."/>
            <person name="Tsugane M."/>
            <person name="Tsuji K."/>
            <person name="Ueda S."/>
            <person name="Waki K."/>
            <person name="Yamagata H."/>
            <person name="Yamamoto M."/>
            <person name="Yamamoto S."/>
            <person name="Yamane H."/>
            <person name="Yoshiki S."/>
            <person name="Yoshihara R."/>
            <person name="Yukawa K."/>
            <person name="Zhong H."/>
            <person name="Yano M."/>
            <person name="Yuan Q."/>
            <person name="Ouyang S."/>
            <person name="Liu J."/>
            <person name="Jones K.M."/>
            <person name="Gansberger K."/>
            <person name="Moffat K."/>
            <person name="Hill J."/>
            <person name="Bera J."/>
            <person name="Fadrosh D."/>
            <person name="Jin S."/>
            <person name="Johri S."/>
            <person name="Kim M."/>
            <person name="Overton L."/>
            <person name="Reardon M."/>
            <person name="Tsitrin T."/>
            <person name="Vuong H."/>
            <person name="Weaver B."/>
            <person name="Ciecko A."/>
            <person name="Tallon L."/>
            <person name="Jackson J."/>
            <person name="Pai G."/>
            <person name="Aken S.V."/>
            <person name="Utterback T."/>
            <person name="Reidmuller S."/>
            <person name="Feldblyum T."/>
            <person name="Hsiao J."/>
            <person name="Zismann V."/>
            <person name="Iobst S."/>
            <person name="de Vazeille A.R."/>
            <person name="Buell C.R."/>
            <person name="Ying K."/>
            <person name="Li Y."/>
            <person name="Lu T."/>
            <person name="Huang Y."/>
            <person name="Zhao Q."/>
            <person name="Feng Q."/>
            <person name="Zhang L."/>
            <person name="Zhu J."/>
            <person name="Weng Q."/>
            <person name="Mu J."/>
            <person name="Lu Y."/>
            <person name="Fan D."/>
            <person name="Liu Y."/>
            <person name="Guan J."/>
            <person name="Zhang Y."/>
            <person name="Yu S."/>
            <person name="Liu X."/>
            <person name="Zhang Y."/>
            <person name="Hong G."/>
            <person name="Han B."/>
            <person name="Choisne N."/>
            <person name="Demange N."/>
            <person name="Orjeda G."/>
            <person name="Samain S."/>
            <person name="Cattolico L."/>
            <person name="Pelletier E."/>
            <person name="Couloux A."/>
            <person name="Segurens B."/>
            <person name="Wincker P."/>
            <person name="D'Hont A."/>
            <person name="Scarpelli C."/>
            <person name="Weissenbach J."/>
            <person name="Salanoubat M."/>
            <person name="Quetier F."/>
            <person name="Yu Y."/>
            <person name="Kim H.R."/>
            <person name="Rambo T."/>
            <person name="Currie J."/>
            <person name="Collura K."/>
            <person name="Luo M."/>
            <person name="Yang T."/>
            <person name="Ammiraju J.S.S."/>
            <person name="Engler F."/>
            <person name="Soderlund C."/>
            <person name="Wing R.A."/>
            <person name="Palmer L.E."/>
            <person name="de la Bastide M."/>
            <person name="Spiegel L."/>
            <person name="Nascimento L."/>
            <person name="Zutavern T."/>
            <person name="O'Shaughnessy A."/>
            <person name="Dike S."/>
            <person name="Dedhia N."/>
            <person name="Preston R."/>
            <person name="Balija V."/>
            <person name="McCombie W.R."/>
            <person name="Chow T."/>
            <person name="Chen H."/>
            <person name="Chung M."/>
            <person name="Chen C."/>
            <person name="Shaw J."/>
            <person name="Wu H."/>
            <person name="Hsiao K."/>
            <person name="Chao Y."/>
            <person name="Chu M."/>
            <person name="Cheng C."/>
            <person name="Hour A."/>
            <person name="Lee P."/>
            <person name="Lin S."/>
            <person name="Lin Y."/>
            <person name="Liou J."/>
            <person name="Liu S."/>
            <person name="Hsing Y."/>
            <person name="Raghuvanshi S."/>
            <person name="Mohanty A."/>
            <person name="Bharti A.K."/>
            <person name="Gaur A."/>
            <person name="Gupta V."/>
            <person name="Kumar D."/>
            <person name="Ravi V."/>
            <person name="Vij S."/>
            <person name="Kapur A."/>
            <person name="Khurana P."/>
            <person name="Khurana P."/>
            <person name="Khurana J.P."/>
            <person name="Tyagi A.K."/>
            <person name="Gaikwad K."/>
            <person name="Singh A."/>
            <person name="Dalal V."/>
            <person name="Srivastava S."/>
            <person name="Dixit A."/>
            <person name="Pal A.K."/>
            <person name="Ghazi I.A."/>
            <person name="Yadav M."/>
            <person name="Pandit A."/>
            <person name="Bhargava A."/>
            <person name="Sureshbabu K."/>
            <person name="Batra K."/>
            <person name="Sharma T.R."/>
            <person name="Mohapatra T."/>
            <person name="Singh N.K."/>
            <person name="Messing J."/>
            <person name="Nelson A.B."/>
            <person name="Fuks G."/>
            <person name="Kavchok S."/>
            <person name="Keizer G."/>
            <person name="Linton E."/>
            <person name="Llaca V."/>
            <person name="Song R."/>
            <person name="Tanyolac B."/>
            <person name="Young S."/>
            <person name="Ho-Il K."/>
            <person name="Hahn J.H."/>
            <person name="Sangsakoo G."/>
            <person name="Vanavichit A."/>
            <person name="de Mattos Luiz.A.T."/>
            <person name="Zimmer P.D."/>
            <person name="Malone G."/>
            <person name="Dellagostin O."/>
            <person name="de Oliveira A.C."/>
            <person name="Bevan M."/>
            <person name="Bancroft I."/>
            <person name="Minx P."/>
            <person name="Cordum H."/>
            <person name="Wilson R."/>
            <person name="Cheng Z."/>
            <person name="Jin W."/>
            <person name="Jiang J."/>
            <person name="Leong S.A."/>
            <person name="Iwama H."/>
            <person name="Gojobori T."/>
            <person name="Itoh T."/>
            <person name="Niimura Y."/>
            <person name="Fujii Y."/>
            <person name="Habara T."/>
            <person name="Sakai H."/>
            <person name="Sato Y."/>
            <person name="Wilson G."/>
            <person name="Kumar K."/>
            <person name="McCouch S."/>
            <person name="Juretic N."/>
            <person name="Hoen D."/>
            <person name="Wright S."/>
            <person name="Bruskiewich R."/>
            <person name="Bureau T."/>
            <person name="Miyao A."/>
            <person name="Hirochika H."/>
            <person name="Nishikawa T."/>
            <person name="Kadowaki K."/>
            <person name="Sugiura M."/>
            <person name="Burr B."/>
            <person name="Sasaki T."/>
        </authorList>
    </citation>
    <scope>NUCLEOTIDE SEQUENCE [LARGE SCALE GENOMIC DNA]</scope>
    <source>
        <strain evidence="4">cv. Nipponbare</strain>
    </source>
</reference>
<gene>
    <name evidence="2" type="ORF">OSJNBa0016E03.1</name>
    <name evidence="3" type="ORF">P0689B09.40</name>
</gene>
<evidence type="ECO:0000313" key="2">
    <source>
        <dbReference type="EMBL" id="BAD33789.1"/>
    </source>
</evidence>
<reference evidence="4" key="4">
    <citation type="journal article" date="2008" name="Nucleic Acids Res.">
        <title>The rice annotation project database (RAP-DB): 2008 update.</title>
        <authorList>
            <consortium name="The rice annotation project (RAP)"/>
        </authorList>
    </citation>
    <scope>GENOME REANNOTATION</scope>
    <source>
        <strain evidence="4">cv. Nipponbare</strain>
    </source>
</reference>
<evidence type="ECO:0000256" key="1">
    <source>
        <dbReference type="SAM" id="MobiDB-lite"/>
    </source>
</evidence>
<dbReference type="EMBL" id="AP005886">
    <property type="protein sequence ID" value="BAD34121.1"/>
    <property type="molecule type" value="Genomic_DNA"/>
</dbReference>
<dbReference type="Proteomes" id="UP000000763">
    <property type="component" value="Chromosome 9"/>
</dbReference>
<feature type="compositionally biased region" description="Polar residues" evidence="1">
    <location>
        <begin position="31"/>
        <end position="46"/>
    </location>
</feature>
<proteinExistence type="predicted"/>
<dbReference type="EMBL" id="AP005686">
    <property type="protein sequence ID" value="BAD33789.1"/>
    <property type="molecule type" value="Genomic_DNA"/>
</dbReference>
<reference evidence="3" key="2">
    <citation type="submission" date="2002-11" db="EMBL/GenBank/DDBJ databases">
        <title>Oryza sativa nipponbare(GA3) genomic DNA, chromosome 9, PAC clone:P0689B09.</title>
        <authorList>
            <person name="Sasaki T."/>
            <person name="Matsumoto T."/>
            <person name="Katayose Y."/>
        </authorList>
    </citation>
    <scope>NUCLEOTIDE SEQUENCE</scope>
</reference>
<evidence type="ECO:0000313" key="4">
    <source>
        <dbReference type="Proteomes" id="UP000000763"/>
    </source>
</evidence>
<protein>
    <submittedName>
        <fullName evidence="3">Uncharacterized protein</fullName>
    </submittedName>
</protein>
<accession>Q69KZ6</accession>
<dbReference type="AlphaFoldDB" id="Q69KZ6"/>
<evidence type="ECO:0000313" key="3">
    <source>
        <dbReference type="EMBL" id="BAD34121.1"/>
    </source>
</evidence>
<organism evidence="3 4">
    <name type="scientific">Oryza sativa subsp. japonica</name>
    <name type="common">Rice</name>
    <dbReference type="NCBI Taxonomy" id="39947"/>
    <lineage>
        <taxon>Eukaryota</taxon>
        <taxon>Viridiplantae</taxon>
        <taxon>Streptophyta</taxon>
        <taxon>Embryophyta</taxon>
        <taxon>Tracheophyta</taxon>
        <taxon>Spermatophyta</taxon>
        <taxon>Magnoliopsida</taxon>
        <taxon>Liliopsida</taxon>
        <taxon>Poales</taxon>
        <taxon>Poaceae</taxon>
        <taxon>BOP clade</taxon>
        <taxon>Oryzoideae</taxon>
        <taxon>Oryzeae</taxon>
        <taxon>Oryzinae</taxon>
        <taxon>Oryza</taxon>
        <taxon>Oryza sativa</taxon>
    </lineage>
</organism>
<feature type="compositionally biased region" description="Basic and acidic residues" evidence="1">
    <location>
        <begin position="59"/>
        <end position="70"/>
    </location>
</feature>
<feature type="region of interest" description="Disordered" evidence="1">
    <location>
        <begin position="31"/>
        <end position="70"/>
    </location>
</feature>